<dbReference type="RefSeq" id="WP_110516475.1">
    <property type="nucleotide sequence ID" value="NZ_PDOF01000001.1"/>
</dbReference>
<dbReference type="InterPro" id="IPR006558">
    <property type="entry name" value="LamG-like"/>
</dbReference>
<evidence type="ECO:0000256" key="3">
    <source>
        <dbReference type="ARBA" id="ARBA00022729"/>
    </source>
</evidence>
<accession>A0A2W0H8C8</accession>
<dbReference type="GO" id="GO:0005975">
    <property type="term" value="P:carbohydrate metabolic process"/>
    <property type="evidence" value="ECO:0007669"/>
    <property type="project" value="InterPro"/>
</dbReference>
<dbReference type="EC" id="3.2.1.26" evidence="2"/>
<evidence type="ECO:0000313" key="10">
    <source>
        <dbReference type="EMBL" id="PYZ97417.1"/>
    </source>
</evidence>
<reference evidence="10 11" key="1">
    <citation type="submission" date="2017-10" db="EMBL/GenBank/DDBJ databases">
        <title>Bacillus sp. nov., a halophilic bacterium isolated from a Yangshapao Lake.</title>
        <authorList>
            <person name="Wang H."/>
        </authorList>
    </citation>
    <scope>NUCLEOTIDE SEQUENCE [LARGE SCALE GENOMIC DNA]</scope>
    <source>
        <strain evidence="10 11">YSP-3</strain>
    </source>
</reference>
<evidence type="ECO:0000256" key="6">
    <source>
        <dbReference type="ARBA" id="ARBA00023295"/>
    </source>
</evidence>
<name>A0A2W0H8C8_9BACI</name>
<dbReference type="SMART" id="SM00560">
    <property type="entry name" value="LamGL"/>
    <property type="match status" value="1"/>
</dbReference>
<feature type="region of interest" description="Disordered" evidence="7">
    <location>
        <begin position="1164"/>
        <end position="1190"/>
    </location>
</feature>
<comment type="similarity">
    <text evidence="1">Belongs to the glycosyl hydrolase 32 family.</text>
</comment>
<dbReference type="InterPro" id="IPR013148">
    <property type="entry name" value="Glyco_hydro_32_N"/>
</dbReference>
<dbReference type="Gene3D" id="2.115.10.20">
    <property type="entry name" value="Glycosyl hydrolase domain, family 43"/>
    <property type="match status" value="1"/>
</dbReference>
<dbReference type="SUPFAM" id="SSF49899">
    <property type="entry name" value="Concanavalin A-like lectins/glucanases"/>
    <property type="match status" value="2"/>
</dbReference>
<dbReference type="SUPFAM" id="SSF75005">
    <property type="entry name" value="Arabinanase/levansucrase/invertase"/>
    <property type="match status" value="1"/>
</dbReference>
<dbReference type="PANTHER" id="PTHR43101">
    <property type="entry name" value="BETA-FRUCTOSIDASE"/>
    <property type="match status" value="1"/>
</dbReference>
<evidence type="ECO:0000256" key="2">
    <source>
        <dbReference type="ARBA" id="ARBA00012758"/>
    </source>
</evidence>
<dbReference type="EMBL" id="PDOF01000001">
    <property type="protein sequence ID" value="PYZ97417.1"/>
    <property type="molecule type" value="Genomic_DNA"/>
</dbReference>
<evidence type="ECO:0000313" key="11">
    <source>
        <dbReference type="Proteomes" id="UP000248066"/>
    </source>
</evidence>
<keyword evidence="11" id="KW-1185">Reference proteome</keyword>
<keyword evidence="6" id="KW-0326">Glycosidase</keyword>
<dbReference type="Gene3D" id="2.60.120.260">
    <property type="entry name" value="Galactose-binding domain-like"/>
    <property type="match status" value="1"/>
</dbReference>
<gene>
    <name evidence="10" type="ORF">CR205_02115</name>
</gene>
<dbReference type="CDD" id="cd08996">
    <property type="entry name" value="GH32_FFase"/>
    <property type="match status" value="1"/>
</dbReference>
<dbReference type="GO" id="GO:0004564">
    <property type="term" value="F:beta-fructofuranosidase activity"/>
    <property type="evidence" value="ECO:0007669"/>
    <property type="project" value="UniProtKB-EC"/>
</dbReference>
<dbReference type="PANTHER" id="PTHR43101:SF1">
    <property type="entry name" value="BETA-FRUCTOSIDASE"/>
    <property type="match status" value="1"/>
</dbReference>
<feature type="chain" id="PRO_5038612553" description="beta-fructofuranosidase" evidence="8">
    <location>
        <begin position="34"/>
        <end position="1190"/>
    </location>
</feature>
<evidence type="ECO:0000259" key="9">
    <source>
        <dbReference type="SMART" id="SM00560"/>
    </source>
</evidence>
<dbReference type="OrthoDB" id="9759709at2"/>
<dbReference type="Gene3D" id="2.60.120.200">
    <property type="match status" value="1"/>
</dbReference>
<dbReference type="Gene3D" id="2.60.120.560">
    <property type="entry name" value="Exo-inulinase, domain 1"/>
    <property type="match status" value="1"/>
</dbReference>
<dbReference type="InterPro" id="IPR023296">
    <property type="entry name" value="Glyco_hydro_beta-prop_sf"/>
</dbReference>
<evidence type="ECO:0000256" key="4">
    <source>
        <dbReference type="ARBA" id="ARBA00022801"/>
    </source>
</evidence>
<evidence type="ECO:0000256" key="1">
    <source>
        <dbReference type="ARBA" id="ARBA00009902"/>
    </source>
</evidence>
<dbReference type="InterPro" id="IPR001362">
    <property type="entry name" value="Glyco_hydro_32"/>
</dbReference>
<organism evidence="10 11">
    <name type="scientific">Alteribacter lacisalsi</name>
    <dbReference type="NCBI Taxonomy" id="2045244"/>
    <lineage>
        <taxon>Bacteria</taxon>
        <taxon>Bacillati</taxon>
        <taxon>Bacillota</taxon>
        <taxon>Bacilli</taxon>
        <taxon>Bacillales</taxon>
        <taxon>Bacillaceae</taxon>
        <taxon>Alteribacter</taxon>
    </lineage>
</organism>
<dbReference type="Pfam" id="PF13385">
    <property type="entry name" value="Laminin_G_3"/>
    <property type="match status" value="1"/>
</dbReference>
<evidence type="ECO:0000256" key="5">
    <source>
        <dbReference type="ARBA" id="ARBA00023157"/>
    </source>
</evidence>
<dbReference type="Pfam" id="PF08244">
    <property type="entry name" value="Glyco_hydro_32C"/>
    <property type="match status" value="1"/>
</dbReference>
<keyword evidence="4" id="KW-0378">Hydrolase</keyword>
<feature type="domain" description="LamG-like jellyroll fold" evidence="9">
    <location>
        <begin position="290"/>
        <end position="440"/>
    </location>
</feature>
<keyword evidence="5" id="KW-1015">Disulfide bond</keyword>
<keyword evidence="3 8" id="KW-0732">Signal</keyword>
<evidence type="ECO:0000256" key="8">
    <source>
        <dbReference type="SAM" id="SignalP"/>
    </source>
</evidence>
<proteinExistence type="inferred from homology"/>
<evidence type="ECO:0000256" key="7">
    <source>
        <dbReference type="SAM" id="MobiDB-lite"/>
    </source>
</evidence>
<comment type="caution">
    <text evidence="10">The sequence shown here is derived from an EMBL/GenBank/DDBJ whole genome shotgun (WGS) entry which is preliminary data.</text>
</comment>
<dbReference type="Proteomes" id="UP000248066">
    <property type="component" value="Unassembled WGS sequence"/>
</dbReference>
<feature type="signal peptide" evidence="8">
    <location>
        <begin position="1"/>
        <end position="33"/>
    </location>
</feature>
<dbReference type="SMART" id="SM00640">
    <property type="entry name" value="Glyco_32"/>
    <property type="match status" value="1"/>
</dbReference>
<dbReference type="AlphaFoldDB" id="A0A2W0H8C8"/>
<sequence>MKSRMPIVKKRQSYFCVFLAVILLMQTVSYSFAGEAGAESNKEEGPDDQYLIDNPGFETGDLTGWEVVEGEAFSDASVSSDSTYWDGIPFNQEGTYHLWGALNDGDGRTGILKSSVFTLGGTGEINFLIGGGHLPDQYVALVRADDGEELIRQNNERFNDSAGESYHRVLWDASEFLGEELRIKVVNGSTGGWAHINVDDFQVYHKPGGSDEEPLPEVVSHWKLNETEGALAEEVVSGQQDDVHYVFNDASDKPSTDPLWSQGISEGSLLFDGFSTWIERDAADMKELNSTFSIEAWVAPRSYEWGNGGKPSAIINQHDAAKNEGFSLGMGRHGTWLFEAGLNGSWFTVEAEADMQLEKFQWSHIVASLERESRKMTLFLNGEKAGETIIPVEPRFMPSDEPLRIGKHNQPSEINGVFTANMFNGLMDEIVIHGMAFGETEAAEAYNSYTEHFDNGEHPEPEMDYDRSRYDGDRHRPQYHFISPEHWMNEPHAPFYFEGKYHIFYQHNPHGPYWNQIHWGHAVSDDMIHWEDMPVALAPDGGSVSPDGVWSGDAAIAPDGKPALLFTAGDDSKTPNQMVGLARSTFGENGDVNLPEWHMHDEPVTVQEEDLHADEGEIMFGQFRDPYVWEEDGTYYQLVSSGIKDEGEHVGGTALLYTSTDLYEWTYKGPFFTGDVQKYPATGHVWELPVFLPLKDEGGEDSGKHAFFINPWYDGYSEHDVKYVWHWIGEWDREENRFVPDHEEPRLFDYGEHFTGPSGFEDHDGRSVLFSIAQDRRSEQEHFDAGWAHNAGLPLELSLTDEGELGIAPIRELEGLRERKLISDRNVPAERLSRKLNRIEGDLLEIKLEVENIDADVFGLTLRQSEDGEEETLLYHRFEDDTFGIDRNRSSLDPDTRKGVHEGELSLEDGVLNLHVFLDRSMIEAYADGKRSITSRVYPTLDAMGVDVWTEGGDVNIRKFDIWELGSAYGETVPAMNADPEPIVPHKSLPNHTFQTGDLTGWEIIEGDAFQNAHVTNAANWGWGGDFNQAHTEVNPKHFHYWGHNGELGGDSLTGEMKSQNFVLGAEGKIDFLVAGGNDLERLYVALVRASDGEYLEKETGRNTEQYRRVHWDASDYVGEELYIKVADQHEGGFGHINLDDVNVQVDLQTEFDHEDLVIYYGTDQNCRPRGKPNQPGRPEQPGLPPCPKK</sequence>
<dbReference type="InterPro" id="IPR013189">
    <property type="entry name" value="Glyco_hydro_32_C"/>
</dbReference>
<dbReference type="InterPro" id="IPR051214">
    <property type="entry name" value="GH32_Enzymes"/>
</dbReference>
<protein>
    <recommendedName>
        <fullName evidence="2">beta-fructofuranosidase</fullName>
        <ecNumber evidence="2">3.2.1.26</ecNumber>
    </recommendedName>
</protein>
<dbReference type="Pfam" id="PF00251">
    <property type="entry name" value="Glyco_hydro_32N"/>
    <property type="match status" value="1"/>
</dbReference>
<dbReference type="InterPro" id="IPR013320">
    <property type="entry name" value="ConA-like_dom_sf"/>
</dbReference>